<organism evidence="2 3">
    <name type="scientific">Solanum tuberosum</name>
    <name type="common">Potato</name>
    <dbReference type="NCBI Taxonomy" id="4113"/>
    <lineage>
        <taxon>Eukaryota</taxon>
        <taxon>Viridiplantae</taxon>
        <taxon>Streptophyta</taxon>
        <taxon>Embryophyta</taxon>
        <taxon>Tracheophyta</taxon>
        <taxon>Spermatophyta</taxon>
        <taxon>Magnoliopsida</taxon>
        <taxon>eudicotyledons</taxon>
        <taxon>Gunneridae</taxon>
        <taxon>Pentapetalae</taxon>
        <taxon>asterids</taxon>
        <taxon>lamiids</taxon>
        <taxon>Solanales</taxon>
        <taxon>Solanaceae</taxon>
        <taxon>Solanoideae</taxon>
        <taxon>Solaneae</taxon>
        <taxon>Solanum</taxon>
    </lineage>
</organism>
<dbReference type="AlphaFoldDB" id="M1D9I9"/>
<protein>
    <submittedName>
        <fullName evidence="2">Polyprotein protein</fullName>
    </submittedName>
</protein>
<feature type="region of interest" description="Disordered" evidence="1">
    <location>
        <begin position="95"/>
        <end position="132"/>
    </location>
</feature>
<evidence type="ECO:0000313" key="2">
    <source>
        <dbReference type="EnsemblPlants" id="PGSC0003DMT400085451"/>
    </source>
</evidence>
<evidence type="ECO:0000313" key="3">
    <source>
        <dbReference type="Proteomes" id="UP000011115"/>
    </source>
</evidence>
<keyword evidence="3" id="KW-1185">Reference proteome</keyword>
<dbReference type="Gramene" id="PGSC0003DMT400085451">
    <property type="protein sequence ID" value="PGSC0003DMT400085451"/>
    <property type="gene ID" value="PGSC0003DMG400035022"/>
</dbReference>
<dbReference type="Proteomes" id="UP000011115">
    <property type="component" value="Unassembled WGS sequence"/>
</dbReference>
<dbReference type="InParanoid" id="M1D9I9"/>
<accession>M1D9I9</accession>
<dbReference type="EnsemblPlants" id="PGSC0003DMT400085451">
    <property type="protein sequence ID" value="PGSC0003DMT400085451"/>
    <property type="gene ID" value="PGSC0003DMG400035022"/>
</dbReference>
<evidence type="ECO:0000256" key="1">
    <source>
        <dbReference type="SAM" id="MobiDB-lite"/>
    </source>
</evidence>
<sequence length="132" mass="14247">MKAEVADLQKDVDYLKFTDFISLLEAADDVDTPETFVIPLDTTGDVHRDGIVADESEAKIDEEQIEVQEEIIYGDLLDLDETIVQSVIHTLLTETSMEAPSGSSTVDVTPGTEAQDQSDAPSTDAQTDGATV</sequence>
<name>M1D9I9_SOLTU</name>
<reference evidence="3" key="1">
    <citation type="journal article" date="2011" name="Nature">
        <title>Genome sequence and analysis of the tuber crop potato.</title>
        <authorList>
            <consortium name="The Potato Genome Sequencing Consortium"/>
        </authorList>
    </citation>
    <scope>NUCLEOTIDE SEQUENCE [LARGE SCALE GENOMIC DNA]</scope>
    <source>
        <strain evidence="3">cv. DM1-3 516 R44</strain>
    </source>
</reference>
<proteinExistence type="predicted"/>
<dbReference type="PaxDb" id="4113-PGSC0003DMT400085451"/>
<reference evidence="2" key="2">
    <citation type="submission" date="2015-06" db="UniProtKB">
        <authorList>
            <consortium name="EnsemblPlants"/>
        </authorList>
    </citation>
    <scope>IDENTIFICATION</scope>
    <source>
        <strain evidence="2">DM1-3 516 R44</strain>
    </source>
</reference>
<dbReference type="HOGENOM" id="CLU_029307_11_0_1"/>